<protein>
    <recommendedName>
        <fullName evidence="4">Sulfotransferase domain-containing protein</fullName>
    </recommendedName>
</protein>
<comment type="caution">
    <text evidence="2">The sequence shown here is derived from an EMBL/GenBank/DDBJ whole genome shotgun (WGS) entry which is preliminary data.</text>
</comment>
<dbReference type="PANTHER" id="PTHR12788:SF10">
    <property type="entry name" value="PROTEIN-TYROSINE SULFOTRANSFERASE"/>
    <property type="match status" value="1"/>
</dbReference>
<evidence type="ECO:0008006" key="4">
    <source>
        <dbReference type="Google" id="ProtNLM"/>
    </source>
</evidence>
<dbReference type="EMBL" id="JAVDQG010000002">
    <property type="protein sequence ID" value="MDR6225281.1"/>
    <property type="molecule type" value="Genomic_DNA"/>
</dbReference>
<evidence type="ECO:0000313" key="3">
    <source>
        <dbReference type="Proteomes" id="UP001185012"/>
    </source>
</evidence>
<name>A0ABU1IKI5_9BACL</name>
<organism evidence="2 3">
    <name type="scientific">Desmospora profundinema</name>
    <dbReference type="NCBI Taxonomy" id="1571184"/>
    <lineage>
        <taxon>Bacteria</taxon>
        <taxon>Bacillati</taxon>
        <taxon>Bacillota</taxon>
        <taxon>Bacilli</taxon>
        <taxon>Bacillales</taxon>
        <taxon>Thermoactinomycetaceae</taxon>
        <taxon>Desmospora</taxon>
    </lineage>
</organism>
<dbReference type="InterPro" id="IPR026634">
    <property type="entry name" value="TPST-like"/>
</dbReference>
<evidence type="ECO:0000313" key="2">
    <source>
        <dbReference type="EMBL" id="MDR6225281.1"/>
    </source>
</evidence>
<accession>A0ABU1IKI5</accession>
<dbReference type="Proteomes" id="UP001185012">
    <property type="component" value="Unassembled WGS sequence"/>
</dbReference>
<gene>
    <name evidence="2" type="ORF">JOE21_001272</name>
</gene>
<proteinExistence type="predicted"/>
<dbReference type="InterPro" id="IPR027417">
    <property type="entry name" value="P-loop_NTPase"/>
</dbReference>
<dbReference type="PANTHER" id="PTHR12788">
    <property type="entry name" value="PROTEIN-TYROSINE SULFOTRANSFERASE 2"/>
    <property type="match status" value="1"/>
</dbReference>
<keyword evidence="1" id="KW-0808">Transferase</keyword>
<dbReference type="Gene3D" id="3.40.50.300">
    <property type="entry name" value="P-loop containing nucleotide triphosphate hydrolases"/>
    <property type="match status" value="1"/>
</dbReference>
<sequence>MVAELVKKLGFYMGVAESRNPDRLKKNDNKLLNGKDFKRIPQKRHRILLRQCEKKMLHSKKIDYASYVGWGFKNPTTHLYLKSLKEYFDSLKYILVIRNGLDMAYSNNRRQLYYWGSRFHIDIPENRKYLPVAQLDYWIKANRRAIHEGKKLLGNRFLVIHYDRLCVNPKKEIKRLAHFLGLDLEKMNIDSLADIIRKPESFERYKKQDLSIFNKKHFRAVRRLGFVVNKTK</sequence>
<dbReference type="Pfam" id="PF13469">
    <property type="entry name" value="Sulfotransfer_3"/>
    <property type="match status" value="1"/>
</dbReference>
<evidence type="ECO:0000256" key="1">
    <source>
        <dbReference type="ARBA" id="ARBA00022679"/>
    </source>
</evidence>
<keyword evidence="3" id="KW-1185">Reference proteome</keyword>
<reference evidence="2 3" key="1">
    <citation type="submission" date="2023-07" db="EMBL/GenBank/DDBJ databases">
        <title>Genomic Encyclopedia of Type Strains, Phase IV (KMG-IV): sequencing the most valuable type-strain genomes for metagenomic binning, comparative biology and taxonomic classification.</title>
        <authorList>
            <person name="Goeker M."/>
        </authorList>
    </citation>
    <scope>NUCLEOTIDE SEQUENCE [LARGE SCALE GENOMIC DNA]</scope>
    <source>
        <strain evidence="2 3">DSM 45903</strain>
    </source>
</reference>
<dbReference type="SUPFAM" id="SSF52540">
    <property type="entry name" value="P-loop containing nucleoside triphosphate hydrolases"/>
    <property type="match status" value="1"/>
</dbReference>